<dbReference type="RefSeq" id="WP_220115571.1">
    <property type="nucleotide sequence ID" value="NZ_JAHZUY010000002.1"/>
</dbReference>
<protein>
    <submittedName>
        <fullName evidence="7">NfeD family protein</fullName>
    </submittedName>
</protein>
<dbReference type="InterPro" id="IPR002810">
    <property type="entry name" value="NfeD-like_C"/>
</dbReference>
<dbReference type="InterPro" id="IPR052165">
    <property type="entry name" value="Membrane_assoc_protease"/>
</dbReference>
<keyword evidence="2 5" id="KW-0812">Transmembrane</keyword>
<comment type="subcellular location">
    <subcellularLocation>
        <location evidence="1">Membrane</location>
        <topology evidence="1">Multi-pass membrane protein</topology>
    </subcellularLocation>
</comment>
<feature type="domain" description="NfeD-like C-terminal" evidence="6">
    <location>
        <begin position="91"/>
        <end position="146"/>
    </location>
</feature>
<keyword evidence="8" id="KW-1185">Reference proteome</keyword>
<dbReference type="SUPFAM" id="SSF141322">
    <property type="entry name" value="NfeD domain-like"/>
    <property type="match status" value="1"/>
</dbReference>
<organism evidence="7 8">
    <name type="scientific">Caldovatus aquaticus</name>
    <dbReference type="NCBI Taxonomy" id="2865671"/>
    <lineage>
        <taxon>Bacteria</taxon>
        <taxon>Pseudomonadati</taxon>
        <taxon>Pseudomonadota</taxon>
        <taxon>Alphaproteobacteria</taxon>
        <taxon>Acetobacterales</taxon>
        <taxon>Roseomonadaceae</taxon>
        <taxon>Caldovatus</taxon>
    </lineage>
</organism>
<dbReference type="PANTHER" id="PTHR33507:SF3">
    <property type="entry name" value="INNER MEMBRANE PROTEIN YBBJ"/>
    <property type="match status" value="1"/>
</dbReference>
<dbReference type="Proteomes" id="UP001519924">
    <property type="component" value="Unassembled WGS sequence"/>
</dbReference>
<gene>
    <name evidence="7" type="ORF">K1J50_01020</name>
</gene>
<evidence type="ECO:0000256" key="5">
    <source>
        <dbReference type="SAM" id="Phobius"/>
    </source>
</evidence>
<evidence type="ECO:0000256" key="3">
    <source>
        <dbReference type="ARBA" id="ARBA00022989"/>
    </source>
</evidence>
<dbReference type="Gene3D" id="2.40.50.140">
    <property type="entry name" value="Nucleic acid-binding proteins"/>
    <property type="match status" value="1"/>
</dbReference>
<feature type="transmembrane region" description="Helical" evidence="5">
    <location>
        <begin position="12"/>
        <end position="37"/>
    </location>
</feature>
<proteinExistence type="predicted"/>
<feature type="transmembrane region" description="Helical" evidence="5">
    <location>
        <begin position="43"/>
        <end position="73"/>
    </location>
</feature>
<keyword evidence="4 5" id="KW-0472">Membrane</keyword>
<dbReference type="Pfam" id="PF01957">
    <property type="entry name" value="NfeD"/>
    <property type="match status" value="1"/>
</dbReference>
<dbReference type="InterPro" id="IPR012340">
    <property type="entry name" value="NA-bd_OB-fold"/>
</dbReference>
<evidence type="ECO:0000256" key="4">
    <source>
        <dbReference type="ARBA" id="ARBA00023136"/>
    </source>
</evidence>
<keyword evidence="3 5" id="KW-1133">Transmembrane helix</keyword>
<evidence type="ECO:0000313" key="7">
    <source>
        <dbReference type="EMBL" id="MBW8268062.1"/>
    </source>
</evidence>
<accession>A0ABS7EXG9</accession>
<evidence type="ECO:0000313" key="8">
    <source>
        <dbReference type="Proteomes" id="UP001519924"/>
    </source>
</evidence>
<reference evidence="7 8" key="1">
    <citation type="submission" date="2021-08" db="EMBL/GenBank/DDBJ databases">
        <title>Caldovatus sediminis gen. nov., sp. nov., a moderately thermophilic bacterium isolated from a hot spring.</title>
        <authorList>
            <person name="Hu C.-J."/>
            <person name="Li W.-J."/>
            <person name="Xian W.-D."/>
        </authorList>
    </citation>
    <scope>NUCLEOTIDE SEQUENCE [LARGE SCALE GENOMIC DNA]</scope>
    <source>
        <strain evidence="7 8">SYSU G05006</strain>
    </source>
</reference>
<evidence type="ECO:0000259" key="6">
    <source>
        <dbReference type="Pfam" id="PF01957"/>
    </source>
</evidence>
<name>A0ABS7EXG9_9PROT</name>
<dbReference type="EMBL" id="JAHZUY010000002">
    <property type="protein sequence ID" value="MBW8268062.1"/>
    <property type="molecule type" value="Genomic_DNA"/>
</dbReference>
<sequence>MRDGLPLDPALLWILAGLVLLAAEVVLPGIFLLWIGLAAIGTGLYLLAAPAAGFADAVVVFLVLLAAGVALALRLRGSRAPRPRVNTPDAGLVGRTGLIVAAAGPELRVRVGDSDWPALPAGGATLREGEAVRVVGVRGTAAVVEPLAAAAPSGAA</sequence>
<evidence type="ECO:0000256" key="1">
    <source>
        <dbReference type="ARBA" id="ARBA00004141"/>
    </source>
</evidence>
<evidence type="ECO:0000256" key="2">
    <source>
        <dbReference type="ARBA" id="ARBA00022692"/>
    </source>
</evidence>
<comment type="caution">
    <text evidence="7">The sequence shown here is derived from an EMBL/GenBank/DDBJ whole genome shotgun (WGS) entry which is preliminary data.</text>
</comment>
<dbReference type="PANTHER" id="PTHR33507">
    <property type="entry name" value="INNER MEMBRANE PROTEIN YBBJ"/>
    <property type="match status" value="1"/>
</dbReference>